<dbReference type="PROSITE" id="PS50048">
    <property type="entry name" value="ZN2_CY6_FUNGAL_2"/>
    <property type="match status" value="1"/>
</dbReference>
<sequence>MLSSPAAKKRRTTGRRSCTECIKAKRRCDQGITACLRCTKQKLECRFPTNSVASTSSAPSPGSLFSDSALTVTSTAINEHNEQDLALDWSQFSSVLQDHNFGALDFTGSDHLSGGCLDSFSGMEDLLNPSVDTTMAMIRPSSTNLTIPPVVDSSSSELAAAISSRLDYGMAQLKRVPSKMVLQKQTPWCHPLLYEDIMPRSMQDVFASCALYQSKNETNSKFIFRYIEERVRELITSPTPSAPLEILARTQAFILYQLIRVFDGDISARAQADRDFPLLEPYTFSLQSIMTEEEEDPGPILQLYPTGPTKAIWKSWILRESARRTYLICFYFLSFYTLLQDKSYCRDHPPISTTWTASAHLWHASTVYHFAVAWKEKRHFVIRDLDYTDLLADANADDIDEYGRILIVSSIGIDDARGWFYTRGGLL</sequence>
<evidence type="ECO:0000259" key="6">
    <source>
        <dbReference type="PROSITE" id="PS50048"/>
    </source>
</evidence>
<proteinExistence type="predicted"/>
<dbReference type="Pfam" id="PF00172">
    <property type="entry name" value="Zn_clus"/>
    <property type="match status" value="1"/>
</dbReference>
<evidence type="ECO:0000256" key="4">
    <source>
        <dbReference type="ARBA" id="ARBA00023163"/>
    </source>
</evidence>
<evidence type="ECO:0000256" key="3">
    <source>
        <dbReference type="ARBA" id="ARBA00023015"/>
    </source>
</evidence>
<evidence type="ECO:0000256" key="1">
    <source>
        <dbReference type="ARBA" id="ARBA00022723"/>
    </source>
</evidence>
<keyword evidence="5" id="KW-0539">Nucleus</keyword>
<dbReference type="EMBL" id="MU157850">
    <property type="protein sequence ID" value="KAF9528762.1"/>
    <property type="molecule type" value="Genomic_DNA"/>
</dbReference>
<keyword evidence="3" id="KW-0805">Transcription regulation</keyword>
<dbReference type="OrthoDB" id="5355161at2759"/>
<feature type="domain" description="Zn(2)-C6 fungal-type" evidence="6">
    <location>
        <begin position="17"/>
        <end position="47"/>
    </location>
</feature>
<evidence type="ECO:0000256" key="2">
    <source>
        <dbReference type="ARBA" id="ARBA00022833"/>
    </source>
</evidence>
<keyword evidence="2" id="KW-0862">Zinc</keyword>
<dbReference type="SUPFAM" id="SSF57701">
    <property type="entry name" value="Zn2/Cys6 DNA-binding domain"/>
    <property type="match status" value="1"/>
</dbReference>
<evidence type="ECO:0000256" key="5">
    <source>
        <dbReference type="ARBA" id="ARBA00023242"/>
    </source>
</evidence>
<keyword evidence="8" id="KW-1185">Reference proteome</keyword>
<dbReference type="Gene3D" id="4.10.240.10">
    <property type="entry name" value="Zn(2)-C6 fungal-type DNA-binding domain"/>
    <property type="match status" value="1"/>
</dbReference>
<dbReference type="GO" id="GO:0000981">
    <property type="term" value="F:DNA-binding transcription factor activity, RNA polymerase II-specific"/>
    <property type="evidence" value="ECO:0007669"/>
    <property type="project" value="InterPro"/>
</dbReference>
<dbReference type="AlphaFoldDB" id="A0A9P6EH36"/>
<reference evidence="7" key="1">
    <citation type="submission" date="2020-11" db="EMBL/GenBank/DDBJ databases">
        <authorList>
            <consortium name="DOE Joint Genome Institute"/>
            <person name="Ahrendt S."/>
            <person name="Riley R."/>
            <person name="Andreopoulos W."/>
            <person name="Labutti K."/>
            <person name="Pangilinan J."/>
            <person name="Ruiz-Duenas F.J."/>
            <person name="Barrasa J.M."/>
            <person name="Sanchez-Garcia M."/>
            <person name="Camarero S."/>
            <person name="Miyauchi S."/>
            <person name="Serrano A."/>
            <person name="Linde D."/>
            <person name="Babiker R."/>
            <person name="Drula E."/>
            <person name="Ayuso-Fernandez I."/>
            <person name="Pacheco R."/>
            <person name="Padilla G."/>
            <person name="Ferreira P."/>
            <person name="Barriuso J."/>
            <person name="Kellner H."/>
            <person name="Castanera R."/>
            <person name="Alfaro M."/>
            <person name="Ramirez L."/>
            <person name="Pisabarro A.G."/>
            <person name="Kuo A."/>
            <person name="Tritt A."/>
            <person name="Lipzen A."/>
            <person name="He G."/>
            <person name="Yan M."/>
            <person name="Ng V."/>
            <person name="Cullen D."/>
            <person name="Martin F."/>
            <person name="Rosso M.-N."/>
            <person name="Henrissat B."/>
            <person name="Hibbett D."/>
            <person name="Martinez A.T."/>
            <person name="Grigoriev I.V."/>
        </authorList>
    </citation>
    <scope>NUCLEOTIDE SEQUENCE</scope>
    <source>
        <strain evidence="7">CBS 506.95</strain>
    </source>
</reference>
<dbReference type="PANTHER" id="PTHR47660:SF3">
    <property type="entry name" value="FINGER DOMAIN PROTEIN, PUTATIVE (AFU_ORTHOLOGUE AFUA_4G03310)-RELATED"/>
    <property type="match status" value="1"/>
</dbReference>
<comment type="caution">
    <text evidence="7">The sequence shown here is derived from an EMBL/GenBank/DDBJ whole genome shotgun (WGS) entry which is preliminary data.</text>
</comment>
<keyword evidence="1" id="KW-0479">Metal-binding</keyword>
<dbReference type="GO" id="GO:0008270">
    <property type="term" value="F:zinc ion binding"/>
    <property type="evidence" value="ECO:0007669"/>
    <property type="project" value="InterPro"/>
</dbReference>
<dbReference type="SMART" id="SM00066">
    <property type="entry name" value="GAL4"/>
    <property type="match status" value="1"/>
</dbReference>
<evidence type="ECO:0000313" key="7">
    <source>
        <dbReference type="EMBL" id="KAF9528762.1"/>
    </source>
</evidence>
<keyword evidence="4" id="KW-0804">Transcription</keyword>
<dbReference type="InterPro" id="IPR036864">
    <property type="entry name" value="Zn2-C6_fun-type_DNA-bd_sf"/>
</dbReference>
<organism evidence="7 8">
    <name type="scientific">Crepidotus variabilis</name>
    <dbReference type="NCBI Taxonomy" id="179855"/>
    <lineage>
        <taxon>Eukaryota</taxon>
        <taxon>Fungi</taxon>
        <taxon>Dikarya</taxon>
        <taxon>Basidiomycota</taxon>
        <taxon>Agaricomycotina</taxon>
        <taxon>Agaricomycetes</taxon>
        <taxon>Agaricomycetidae</taxon>
        <taxon>Agaricales</taxon>
        <taxon>Agaricineae</taxon>
        <taxon>Crepidotaceae</taxon>
        <taxon>Crepidotus</taxon>
    </lineage>
</organism>
<protein>
    <recommendedName>
        <fullName evidence="6">Zn(2)-C6 fungal-type domain-containing protein</fullName>
    </recommendedName>
</protein>
<dbReference type="PANTHER" id="PTHR47660">
    <property type="entry name" value="TRANSCRIPTION FACTOR WITH C2H2 AND ZN(2)-CYS(6) DNA BINDING DOMAIN (EUROFUNG)-RELATED-RELATED"/>
    <property type="match status" value="1"/>
</dbReference>
<gene>
    <name evidence="7" type="ORF">CPB83DRAFT_883240</name>
</gene>
<dbReference type="CDD" id="cd00067">
    <property type="entry name" value="GAL4"/>
    <property type="match status" value="1"/>
</dbReference>
<dbReference type="Proteomes" id="UP000807306">
    <property type="component" value="Unassembled WGS sequence"/>
</dbReference>
<evidence type="ECO:0000313" key="8">
    <source>
        <dbReference type="Proteomes" id="UP000807306"/>
    </source>
</evidence>
<accession>A0A9P6EH36</accession>
<name>A0A9P6EH36_9AGAR</name>
<dbReference type="InterPro" id="IPR001138">
    <property type="entry name" value="Zn2Cys6_DnaBD"/>
</dbReference>